<sequence length="320" mass="35403">MKAIAAILLIVALFACKKDSSVGTGEQQQSTQTSKKLYPVTFKLGQFSTDVKPFGLKTSDLKDQIKFLHYSSFINYIHGPDDEQLGEKVTTINQVADSTANFGTIRDSLPEGDYVIIFAGGNTSPFRGFNFQGPGGYYAAAVDQAFPFGDSFGNGMRIHVGDSVINKEIVLKRMVSKITIKITDALPANAAKFVLTVGNMAPVVFPINQHPPGEHGYPFDDQFITFPLKTEDAGKKNYTLTTYVYYGNEYFILTCYNQDGAIIANKTMPVVPDQFIDVNKQYNFSGKLFENSSSFQISIDDQWGESEDIPFGYHSDKSIK</sequence>
<comment type="caution">
    <text evidence="2">The sequence shown here is derived from an EMBL/GenBank/DDBJ whole genome shotgun (WGS) entry which is preliminary data.</text>
</comment>
<dbReference type="AlphaFoldDB" id="A0A7K1YDF0"/>
<keyword evidence="3" id="KW-1185">Reference proteome</keyword>
<evidence type="ECO:0000313" key="3">
    <source>
        <dbReference type="Proteomes" id="UP000466586"/>
    </source>
</evidence>
<dbReference type="PROSITE" id="PS51257">
    <property type="entry name" value="PROKAR_LIPOPROTEIN"/>
    <property type="match status" value="1"/>
</dbReference>
<evidence type="ECO:0008006" key="4">
    <source>
        <dbReference type="Google" id="ProtNLM"/>
    </source>
</evidence>
<name>A0A7K1YDF0_9SPHI</name>
<proteinExistence type="predicted"/>
<reference evidence="2 3" key="1">
    <citation type="submission" date="2019-11" db="EMBL/GenBank/DDBJ databases">
        <title>Pedobacter sp. HMF7647 Genome sequencing and assembly.</title>
        <authorList>
            <person name="Kang H."/>
            <person name="Kim H."/>
            <person name="Joh K."/>
        </authorList>
    </citation>
    <scope>NUCLEOTIDE SEQUENCE [LARGE SCALE GENOMIC DNA]</scope>
    <source>
        <strain evidence="2 3">HMF7647</strain>
    </source>
</reference>
<dbReference type="Proteomes" id="UP000466586">
    <property type="component" value="Unassembled WGS sequence"/>
</dbReference>
<feature type="chain" id="PRO_5029548886" description="DUF4382 domain-containing protein" evidence="1">
    <location>
        <begin position="18"/>
        <end position="320"/>
    </location>
</feature>
<evidence type="ECO:0000313" key="2">
    <source>
        <dbReference type="EMBL" id="MXV52613.1"/>
    </source>
</evidence>
<protein>
    <recommendedName>
        <fullName evidence="4">DUF4382 domain-containing protein</fullName>
    </recommendedName>
</protein>
<dbReference type="EMBL" id="WVHT01000008">
    <property type="protein sequence ID" value="MXV52613.1"/>
    <property type="molecule type" value="Genomic_DNA"/>
</dbReference>
<accession>A0A7K1YDF0</accession>
<dbReference type="RefSeq" id="WP_160845784.1">
    <property type="nucleotide sequence ID" value="NZ_WVHT01000008.1"/>
</dbReference>
<gene>
    <name evidence="2" type="ORF">GS399_16690</name>
</gene>
<evidence type="ECO:0000256" key="1">
    <source>
        <dbReference type="SAM" id="SignalP"/>
    </source>
</evidence>
<feature type="signal peptide" evidence="1">
    <location>
        <begin position="1"/>
        <end position="17"/>
    </location>
</feature>
<organism evidence="2 3">
    <name type="scientific">Hufsiella arboris</name>
    <dbReference type="NCBI Taxonomy" id="2695275"/>
    <lineage>
        <taxon>Bacteria</taxon>
        <taxon>Pseudomonadati</taxon>
        <taxon>Bacteroidota</taxon>
        <taxon>Sphingobacteriia</taxon>
        <taxon>Sphingobacteriales</taxon>
        <taxon>Sphingobacteriaceae</taxon>
        <taxon>Hufsiella</taxon>
    </lineage>
</organism>
<keyword evidence="1" id="KW-0732">Signal</keyword>